<organism evidence="2 3">
    <name type="scientific">Pseudocohnilembus persalinus</name>
    <name type="common">Ciliate</name>
    <dbReference type="NCBI Taxonomy" id="266149"/>
    <lineage>
        <taxon>Eukaryota</taxon>
        <taxon>Sar</taxon>
        <taxon>Alveolata</taxon>
        <taxon>Ciliophora</taxon>
        <taxon>Intramacronucleata</taxon>
        <taxon>Oligohymenophorea</taxon>
        <taxon>Scuticociliatia</taxon>
        <taxon>Philasterida</taxon>
        <taxon>Pseudocohnilembidae</taxon>
        <taxon>Pseudocohnilembus</taxon>
    </lineage>
</organism>
<feature type="compositionally biased region" description="Low complexity" evidence="1">
    <location>
        <begin position="92"/>
        <end position="105"/>
    </location>
</feature>
<name>A0A0V0R623_PSEPJ</name>
<comment type="caution">
    <text evidence="2">The sequence shown here is derived from an EMBL/GenBank/DDBJ whole genome shotgun (WGS) entry which is preliminary data.</text>
</comment>
<protein>
    <submittedName>
        <fullName evidence="2">Uncharacterized protein</fullName>
    </submittedName>
</protein>
<dbReference type="EMBL" id="LDAU01000044">
    <property type="protein sequence ID" value="KRX09669.1"/>
    <property type="molecule type" value="Genomic_DNA"/>
</dbReference>
<evidence type="ECO:0000313" key="2">
    <source>
        <dbReference type="EMBL" id="KRX09669.1"/>
    </source>
</evidence>
<reference evidence="2 3" key="1">
    <citation type="journal article" date="2015" name="Sci. Rep.">
        <title>Genome of the facultative scuticociliatosis pathogen Pseudocohnilembus persalinus provides insight into its virulence through horizontal gene transfer.</title>
        <authorList>
            <person name="Xiong J."/>
            <person name="Wang G."/>
            <person name="Cheng J."/>
            <person name="Tian M."/>
            <person name="Pan X."/>
            <person name="Warren A."/>
            <person name="Jiang C."/>
            <person name="Yuan D."/>
            <person name="Miao W."/>
        </authorList>
    </citation>
    <scope>NUCLEOTIDE SEQUENCE [LARGE SCALE GENOMIC DNA]</scope>
    <source>
        <strain evidence="2">36N120E</strain>
    </source>
</reference>
<dbReference type="AlphaFoldDB" id="A0A0V0R623"/>
<accession>A0A0V0R623</accession>
<keyword evidence="3" id="KW-1185">Reference proteome</keyword>
<sequence length="231" mass="27256">MLNLPSMQEAKPQPRSFKRRNFQSVSETNFNNVHSLNSTLKDKIEYRDYNIITQQNIHTKAKSNLPKLGYKKDFPYPRNNYNYEKNIDFTQKQNQYQQQSNQNLNTENRHKSNNLQKTQTSNLSQSFRNTNINLFNSSSLKYNFINNTQRILDDRNIKDLRGENQRIGYKTANLTKIVDKGRLCAPNYQEAFQTAYKDNNNTFKRNQGFCTDVYNRAHGYGPGTKPFRKLK</sequence>
<proteinExistence type="predicted"/>
<dbReference type="OMA" id="CEMNINF"/>
<evidence type="ECO:0000313" key="3">
    <source>
        <dbReference type="Proteomes" id="UP000054937"/>
    </source>
</evidence>
<evidence type="ECO:0000256" key="1">
    <source>
        <dbReference type="SAM" id="MobiDB-lite"/>
    </source>
</evidence>
<dbReference type="InParanoid" id="A0A0V0R623"/>
<feature type="region of interest" description="Disordered" evidence="1">
    <location>
        <begin position="92"/>
        <end position="121"/>
    </location>
</feature>
<dbReference type="Proteomes" id="UP000054937">
    <property type="component" value="Unassembled WGS sequence"/>
</dbReference>
<gene>
    <name evidence="2" type="ORF">PPERSA_02541</name>
</gene>